<dbReference type="AlphaFoldDB" id="A0A6C0K4I1"/>
<dbReference type="InterPro" id="IPR050180">
    <property type="entry name" value="RNR_Ribonuclease"/>
</dbReference>
<proteinExistence type="predicted"/>
<evidence type="ECO:0000259" key="1">
    <source>
        <dbReference type="SMART" id="SM00955"/>
    </source>
</evidence>
<dbReference type="InterPro" id="IPR001900">
    <property type="entry name" value="RNase_II/R"/>
</dbReference>
<dbReference type="EMBL" id="MN740778">
    <property type="protein sequence ID" value="QHU10974.1"/>
    <property type="molecule type" value="Genomic_DNA"/>
</dbReference>
<dbReference type="SMART" id="SM00955">
    <property type="entry name" value="RNB"/>
    <property type="match status" value="1"/>
</dbReference>
<sequence>MPFLRTKHYQTFEVIDEVTDTVVHRFEGASNAAKAFPGDEVELDASGTLLLKSRAPHPCLAGYLELNSKTTFGHTKSGLPLYLFVPLNTSYPSFIVGSKEKDRSQKRVALVEFLEWTEHLPRGSLKQLLGPAGSLEAEEQALLWNACPYKNLKEGLTVLEDDCPSRTRIEGVTFNIDPEGCRDIDDCITIAQDATGTQLTITIADVASCIEEMGAVDLMAAQQGQTLYRDGMAIRPMLPPLFSEDQCSLIAGQPRRGVSLTLEFNKELVLQNSVWSESLLTNQTSYSYENFTASAHADLLGKLVSALENSSIEEPHLWIQVLMLHYNKEAAKLLLEAGVGILRTHEAPDLKRLEKYIAMDESLTRLAHSAASYTLIGSKPTYVHWGIGTEAYCHASSPIRRYADLANQRILKQLIRGNREGLFVSVPVSDLNQRSKISKGYERDRVLLQVLLGSGAREFDARILDLTETDDQLKISMWIDEWQQRIKHRVKKFEKTERGYRIGSVDETVSQEIAEGHLLRIRCGIHLGARRWKDRLLVEWVPC</sequence>
<dbReference type="GO" id="GO:0000932">
    <property type="term" value="C:P-body"/>
    <property type="evidence" value="ECO:0007669"/>
    <property type="project" value="TreeGrafter"/>
</dbReference>
<dbReference type="PANTHER" id="PTHR23355">
    <property type="entry name" value="RIBONUCLEASE"/>
    <property type="match status" value="1"/>
</dbReference>
<reference evidence="2" key="1">
    <citation type="journal article" date="2020" name="Nature">
        <title>Giant virus diversity and host interactions through global metagenomics.</title>
        <authorList>
            <person name="Schulz F."/>
            <person name="Roux S."/>
            <person name="Paez-Espino D."/>
            <person name="Jungbluth S."/>
            <person name="Walsh D.A."/>
            <person name="Denef V.J."/>
            <person name="McMahon K.D."/>
            <person name="Konstantinidis K.T."/>
            <person name="Eloe-Fadrosh E.A."/>
            <person name="Kyrpides N.C."/>
            <person name="Woyke T."/>
        </authorList>
    </citation>
    <scope>NUCLEOTIDE SEQUENCE</scope>
    <source>
        <strain evidence="2">GVMAG-S-1101165-84</strain>
    </source>
</reference>
<dbReference type="Pfam" id="PF00773">
    <property type="entry name" value="RNB"/>
    <property type="match status" value="2"/>
</dbReference>
<protein>
    <recommendedName>
        <fullName evidence="1">RNB domain-containing protein</fullName>
    </recommendedName>
</protein>
<dbReference type="GO" id="GO:0000175">
    <property type="term" value="F:3'-5'-RNA exonuclease activity"/>
    <property type="evidence" value="ECO:0007669"/>
    <property type="project" value="TreeGrafter"/>
</dbReference>
<organism evidence="2">
    <name type="scientific">viral metagenome</name>
    <dbReference type="NCBI Taxonomy" id="1070528"/>
    <lineage>
        <taxon>unclassified sequences</taxon>
        <taxon>metagenomes</taxon>
        <taxon>organismal metagenomes</taxon>
    </lineage>
</organism>
<dbReference type="PANTHER" id="PTHR23355:SF9">
    <property type="entry name" value="DIS3-LIKE EXONUCLEASE 2"/>
    <property type="match status" value="1"/>
</dbReference>
<dbReference type="Pfam" id="PF17849">
    <property type="entry name" value="OB_Dis3"/>
    <property type="match status" value="1"/>
</dbReference>
<dbReference type="GO" id="GO:0006402">
    <property type="term" value="P:mRNA catabolic process"/>
    <property type="evidence" value="ECO:0007669"/>
    <property type="project" value="TreeGrafter"/>
</dbReference>
<accession>A0A6C0K4I1</accession>
<name>A0A6C0K4I1_9ZZZZ</name>
<dbReference type="InterPro" id="IPR041505">
    <property type="entry name" value="Dis3_CSD2"/>
</dbReference>
<dbReference type="SUPFAM" id="SSF50249">
    <property type="entry name" value="Nucleic acid-binding proteins"/>
    <property type="match status" value="1"/>
</dbReference>
<dbReference type="GO" id="GO:0003723">
    <property type="term" value="F:RNA binding"/>
    <property type="evidence" value="ECO:0007669"/>
    <property type="project" value="InterPro"/>
</dbReference>
<feature type="domain" description="RNB" evidence="1">
    <location>
        <begin position="166"/>
        <end position="417"/>
    </location>
</feature>
<evidence type="ECO:0000313" key="2">
    <source>
        <dbReference type="EMBL" id="QHU10974.1"/>
    </source>
</evidence>
<dbReference type="InterPro" id="IPR012340">
    <property type="entry name" value="NA-bd_OB-fold"/>
</dbReference>